<reference evidence="2 3" key="1">
    <citation type="submission" date="2024-01" db="EMBL/GenBank/DDBJ databases">
        <title>The complete chloroplast genome sequence of Lithospermum erythrorhizon: insights into the phylogenetic relationship among Boraginaceae species and the maternal lineages of purple gromwells.</title>
        <authorList>
            <person name="Okada T."/>
            <person name="Watanabe K."/>
        </authorList>
    </citation>
    <scope>NUCLEOTIDE SEQUENCE [LARGE SCALE GENOMIC DNA]</scope>
</reference>
<dbReference type="AlphaFoldDB" id="A0AAV3PCW6"/>
<gene>
    <name evidence="2" type="ORF">LIER_08625</name>
</gene>
<accession>A0AAV3PCW6</accession>
<comment type="caution">
    <text evidence="2">The sequence shown here is derived from an EMBL/GenBank/DDBJ whole genome shotgun (WGS) entry which is preliminary data.</text>
</comment>
<dbReference type="EMBL" id="BAABME010001409">
    <property type="protein sequence ID" value="GAA0149464.1"/>
    <property type="molecule type" value="Genomic_DNA"/>
</dbReference>
<feature type="region of interest" description="Disordered" evidence="1">
    <location>
        <begin position="1"/>
        <end position="79"/>
    </location>
</feature>
<feature type="compositionally biased region" description="Polar residues" evidence="1">
    <location>
        <begin position="10"/>
        <end position="21"/>
    </location>
</feature>
<keyword evidence="3" id="KW-1185">Reference proteome</keyword>
<sequence>MKITRINHDPLSQSTSKSSLDPLNPKRPSRRKIKNLDSGVRRKKSGSRVDEGGQRRSKPETPLLKWKFHEEDGSGGGGRKVRDLVLVRKLGGVLWRMQLPDGPTNGGENQDFEV</sequence>
<protein>
    <submittedName>
        <fullName evidence="2">Uncharacterized protein</fullName>
    </submittedName>
</protein>
<name>A0AAV3PCW6_LITER</name>
<organism evidence="2 3">
    <name type="scientific">Lithospermum erythrorhizon</name>
    <name type="common">Purple gromwell</name>
    <name type="synonym">Lithospermum officinale var. erythrorhizon</name>
    <dbReference type="NCBI Taxonomy" id="34254"/>
    <lineage>
        <taxon>Eukaryota</taxon>
        <taxon>Viridiplantae</taxon>
        <taxon>Streptophyta</taxon>
        <taxon>Embryophyta</taxon>
        <taxon>Tracheophyta</taxon>
        <taxon>Spermatophyta</taxon>
        <taxon>Magnoliopsida</taxon>
        <taxon>eudicotyledons</taxon>
        <taxon>Gunneridae</taxon>
        <taxon>Pentapetalae</taxon>
        <taxon>asterids</taxon>
        <taxon>lamiids</taxon>
        <taxon>Boraginales</taxon>
        <taxon>Boraginaceae</taxon>
        <taxon>Boraginoideae</taxon>
        <taxon>Lithospermeae</taxon>
        <taxon>Lithospermum</taxon>
    </lineage>
</organism>
<evidence type="ECO:0000313" key="2">
    <source>
        <dbReference type="EMBL" id="GAA0149464.1"/>
    </source>
</evidence>
<feature type="compositionally biased region" description="Basic and acidic residues" evidence="1">
    <location>
        <begin position="47"/>
        <end position="59"/>
    </location>
</feature>
<evidence type="ECO:0000256" key="1">
    <source>
        <dbReference type="SAM" id="MobiDB-lite"/>
    </source>
</evidence>
<dbReference type="Proteomes" id="UP001454036">
    <property type="component" value="Unassembled WGS sequence"/>
</dbReference>
<proteinExistence type="predicted"/>
<evidence type="ECO:0000313" key="3">
    <source>
        <dbReference type="Proteomes" id="UP001454036"/>
    </source>
</evidence>